<evidence type="ECO:0000313" key="4">
    <source>
        <dbReference type="EMBL" id="KAF7509722.1"/>
    </source>
</evidence>
<evidence type="ECO:0000313" key="5">
    <source>
        <dbReference type="Proteomes" id="UP000606974"/>
    </source>
</evidence>
<dbReference type="AlphaFoldDB" id="A0A8H7AMP7"/>
<feature type="domain" description="RDRP core" evidence="2">
    <location>
        <begin position="419"/>
        <end position="1010"/>
    </location>
</feature>
<comment type="caution">
    <text evidence="4">The sequence shown here is derived from an EMBL/GenBank/DDBJ whole genome shotgun (WGS) entry which is preliminary data.</text>
</comment>
<dbReference type="GO" id="GO:0003968">
    <property type="term" value="F:RNA-directed RNA polymerase activity"/>
    <property type="evidence" value="ECO:0007669"/>
    <property type="project" value="UniProtKB-KW"/>
</dbReference>
<protein>
    <recommendedName>
        <fullName evidence="1">RNA-dependent RNA polymerase</fullName>
        <ecNumber evidence="1">2.7.7.48</ecNumber>
    </recommendedName>
</protein>
<keyword evidence="1" id="KW-0548">Nucleotidyltransferase</keyword>
<dbReference type="InterPro" id="IPR057596">
    <property type="entry name" value="RDRP_core"/>
</dbReference>
<organism evidence="4 5">
    <name type="scientific">Endocarpon pusillum</name>
    <dbReference type="NCBI Taxonomy" id="364733"/>
    <lineage>
        <taxon>Eukaryota</taxon>
        <taxon>Fungi</taxon>
        <taxon>Dikarya</taxon>
        <taxon>Ascomycota</taxon>
        <taxon>Pezizomycotina</taxon>
        <taxon>Eurotiomycetes</taxon>
        <taxon>Chaetothyriomycetidae</taxon>
        <taxon>Verrucariales</taxon>
        <taxon>Verrucariaceae</taxon>
        <taxon>Endocarpon</taxon>
    </lineage>
</organism>
<accession>A0A8H7AMP7</accession>
<dbReference type="PANTHER" id="PTHR23079">
    <property type="entry name" value="RNA-DEPENDENT RNA POLYMERASE"/>
    <property type="match status" value="1"/>
</dbReference>
<dbReference type="GO" id="GO:0031380">
    <property type="term" value="C:nuclear RNA-directed RNA polymerase complex"/>
    <property type="evidence" value="ECO:0007669"/>
    <property type="project" value="TreeGrafter"/>
</dbReference>
<keyword evidence="1" id="KW-0696">RNA-directed RNA polymerase</keyword>
<name>A0A8H7AMP7_9EURO</name>
<dbReference type="OrthoDB" id="6513042at2759"/>
<proteinExistence type="inferred from homology"/>
<dbReference type="InterPro" id="IPR057503">
    <property type="entry name" value="PH_RdRP"/>
</dbReference>
<dbReference type="PANTHER" id="PTHR23079:SF17">
    <property type="entry name" value="RNA-DEPENDENT RNA POLYMERASE"/>
    <property type="match status" value="1"/>
</dbReference>
<dbReference type="Pfam" id="PF25358">
    <property type="entry name" value="PH_fung_RdRP"/>
    <property type="match status" value="1"/>
</dbReference>
<evidence type="ECO:0000256" key="1">
    <source>
        <dbReference type="RuleBase" id="RU363098"/>
    </source>
</evidence>
<comment type="catalytic activity">
    <reaction evidence="1">
        <text>RNA(n) + a ribonucleoside 5'-triphosphate = RNA(n+1) + diphosphate</text>
        <dbReference type="Rhea" id="RHEA:21248"/>
        <dbReference type="Rhea" id="RHEA-COMP:14527"/>
        <dbReference type="Rhea" id="RHEA-COMP:17342"/>
        <dbReference type="ChEBI" id="CHEBI:33019"/>
        <dbReference type="ChEBI" id="CHEBI:61557"/>
        <dbReference type="ChEBI" id="CHEBI:140395"/>
        <dbReference type="EC" id="2.7.7.48"/>
    </reaction>
</comment>
<dbReference type="Proteomes" id="UP000606974">
    <property type="component" value="Unassembled WGS sequence"/>
</dbReference>
<dbReference type="EC" id="2.7.7.48" evidence="1"/>
<keyword evidence="5" id="KW-1185">Reference proteome</keyword>
<dbReference type="GO" id="GO:0030422">
    <property type="term" value="P:siRNA processing"/>
    <property type="evidence" value="ECO:0007669"/>
    <property type="project" value="TreeGrafter"/>
</dbReference>
<dbReference type="EMBL" id="JAACFV010000038">
    <property type="protein sequence ID" value="KAF7509722.1"/>
    <property type="molecule type" value="Genomic_DNA"/>
</dbReference>
<keyword evidence="1" id="KW-0694">RNA-binding</keyword>
<comment type="similarity">
    <text evidence="1">Belongs to the RdRP family.</text>
</comment>
<sequence length="1189" mass="132497">MEVFVRGVPERATERQVSDFFLPILTNLSIENWQCQKKGRKPFATLTFLSSKDGQRFLSRCGQARIGLGGDHLASGRTHPMFQGKLLLLSKSKNPADPLALKSLEMDAKVRQTRTTKPAKDRTISSLECSSVSCGLWEYIDSNLVFTSYLEWPVHGSVKFGAKVAVIRMDTGHSMDIPYSTIQAIATEGLPQPGMTLTLTEAPHFFQPVGGANGAIAGDLSDLLKTVLTFGPQSGPSTERLPGLNSEHEKIAGSCLVYRIGLVNSTLNEHMDALSHARGIPPTTRCHTRIHSRKGQYGAEMGRLRQALTEANTGLPFEVKFQVQKLAQSGYLSPNKVLALLPEIASLSSRSNVRVCVNAMRRLFQQLPFAGPNTDAVEFQLEAIISLLKENEQRLKTGGLYFKDPKQSKNVAIIHRVTVTPAGTYLYGPEPESSNRVLRKYPEHHDYFIRVQFCDEDGIQVQYRPDVSNDLIFYKRFNKILDEGINIGGRQFAFLGFSHSSLRAQSCWFMAPFFHNGQLLLDRMLIAGLGDFSRIRCPAKCAARIGQAFSETPTAVTLAPRVAKEMRDVERNGRVFSDGVGTVSMSVLQQIWDALPSTSRTKPSVLQIRFSGAKGMIALDSRLVHDSLFLRKSMIKFPGSDSTDVEICGAAYKPLPLFLNQQSIKILEDMGVKDDFFLYHQARQVERLRSTTSSSTNASKFLKAQAVGNIIHLPWFINKLHGLNLSFQADKFLREVIEFTVLIELRALKYKARIPVEDGYTLYGIMDETGIIEEGQIFCIVESDGEPKVITGKDLIITRAPALHPGDVQLVTAVAVPKNSPLMKLRNCICFSQKGPRDLPSQLSGGDLDGDLYQIILDRKARPTKVFTPANYLAQAPVDLGRQVVRKDMTDFFVTFMATDQLGRIATLHKVLADQKEAGVADPDCLLLAAMHSTAVDFSKSGIPVDMKKMPRYNRYRPDFMAPGPHIAVQKDKPLSFDARPETNDGDDEDFQPYKYYETDKILGKLYRAIDEREVFDSVQQHAPLHVNEVGRTRGSVSPVLKGIRTYLQRRCQAIQWKQHLERARGIRDEYEDCLLNIASEYSSQPSRPLSELEVFVGNILGKTGAQSKKQHELSISMKERFNDDLGYIVNCIVKDGDERSEESLARSIACFEVGLEAEKKGLRAGGEFVSFKYVAAAVCMKEVDKVLG</sequence>
<evidence type="ECO:0000259" key="3">
    <source>
        <dbReference type="Pfam" id="PF25358"/>
    </source>
</evidence>
<dbReference type="Pfam" id="PF05183">
    <property type="entry name" value="RdRP"/>
    <property type="match status" value="1"/>
</dbReference>
<dbReference type="InterPro" id="IPR007855">
    <property type="entry name" value="RDRP"/>
</dbReference>
<feature type="domain" description="RdRP-like PH" evidence="3">
    <location>
        <begin position="126"/>
        <end position="293"/>
    </location>
</feature>
<dbReference type="GO" id="GO:0003723">
    <property type="term" value="F:RNA binding"/>
    <property type="evidence" value="ECO:0007669"/>
    <property type="project" value="UniProtKB-KW"/>
</dbReference>
<evidence type="ECO:0000259" key="2">
    <source>
        <dbReference type="Pfam" id="PF05183"/>
    </source>
</evidence>
<gene>
    <name evidence="4" type="ORF">GJ744_007593</name>
</gene>
<keyword evidence="1" id="KW-0808">Transferase</keyword>
<reference evidence="4" key="1">
    <citation type="submission" date="2020-02" db="EMBL/GenBank/DDBJ databases">
        <authorList>
            <person name="Palmer J.M."/>
        </authorList>
    </citation>
    <scope>NUCLEOTIDE SEQUENCE</scope>
    <source>
        <strain evidence="4">EPUS1.4</strain>
        <tissue evidence="4">Thallus</tissue>
    </source>
</reference>